<keyword evidence="4 8" id="KW-0479">Metal-binding</keyword>
<dbReference type="GO" id="GO:0006508">
    <property type="term" value="P:proteolysis"/>
    <property type="evidence" value="ECO:0007669"/>
    <property type="project" value="UniProtKB-KW"/>
</dbReference>
<feature type="binding site" evidence="8">
    <location>
        <position position="179"/>
    </location>
    <ligand>
        <name>Zn(2+)</name>
        <dbReference type="ChEBI" id="CHEBI:29105"/>
        <label>2</label>
    </ligand>
</feature>
<keyword evidence="9" id="KW-0326">Glycosidase</keyword>
<evidence type="ECO:0000256" key="5">
    <source>
        <dbReference type="ARBA" id="ARBA00022801"/>
    </source>
</evidence>
<comment type="similarity">
    <text evidence="1 6">Belongs to the peptidase M42 family.</text>
</comment>
<dbReference type="GO" id="GO:0046872">
    <property type="term" value="F:metal ion binding"/>
    <property type="evidence" value="ECO:0007669"/>
    <property type="project" value="UniProtKB-UniRule"/>
</dbReference>
<keyword evidence="3" id="KW-0645">Protease</keyword>
<evidence type="ECO:0000313" key="10">
    <source>
        <dbReference type="Proteomes" id="UP000557717"/>
    </source>
</evidence>
<dbReference type="CDD" id="cd05656">
    <property type="entry name" value="M42_Frv"/>
    <property type="match status" value="1"/>
</dbReference>
<dbReference type="InterPro" id="IPR023367">
    <property type="entry name" value="Peptidase_M42_dom2"/>
</dbReference>
<dbReference type="PANTHER" id="PTHR32481">
    <property type="entry name" value="AMINOPEPTIDASE"/>
    <property type="match status" value="1"/>
</dbReference>
<organism evidence="9 10">
    <name type="scientific">Haloferula luteola</name>
    <dbReference type="NCBI Taxonomy" id="595692"/>
    <lineage>
        <taxon>Bacteria</taxon>
        <taxon>Pseudomonadati</taxon>
        <taxon>Verrucomicrobiota</taxon>
        <taxon>Verrucomicrobiia</taxon>
        <taxon>Verrucomicrobiales</taxon>
        <taxon>Verrucomicrobiaceae</taxon>
        <taxon>Haloferula</taxon>
    </lineage>
</organism>
<dbReference type="RefSeq" id="WP_184021204.1">
    <property type="nucleotide sequence ID" value="NZ_JACHFD010000025.1"/>
</dbReference>
<proteinExistence type="inferred from homology"/>
<dbReference type="AlphaFoldDB" id="A0A840V538"/>
<dbReference type="GO" id="GO:0004177">
    <property type="term" value="F:aminopeptidase activity"/>
    <property type="evidence" value="ECO:0007669"/>
    <property type="project" value="UniProtKB-UniRule"/>
</dbReference>
<dbReference type="EC" id="3.2.1.4" evidence="9"/>
<evidence type="ECO:0000256" key="1">
    <source>
        <dbReference type="ARBA" id="ARBA00006272"/>
    </source>
</evidence>
<dbReference type="InterPro" id="IPR008007">
    <property type="entry name" value="Peptidase_M42"/>
</dbReference>
<keyword evidence="10" id="KW-1185">Reference proteome</keyword>
<feature type="binding site" evidence="8">
    <location>
        <position position="179"/>
    </location>
    <ligand>
        <name>Zn(2+)</name>
        <dbReference type="ChEBI" id="CHEBI:29105"/>
        <label>1</label>
    </ligand>
</feature>
<feature type="binding site" evidence="8">
    <location>
        <position position="234"/>
    </location>
    <ligand>
        <name>Zn(2+)</name>
        <dbReference type="ChEBI" id="CHEBI:29105"/>
        <label>1</label>
    </ligand>
</feature>
<gene>
    <name evidence="9" type="ORF">HNR46_003634</name>
</gene>
<evidence type="ECO:0000256" key="8">
    <source>
        <dbReference type="PIRSR" id="PIRSR001123-2"/>
    </source>
</evidence>
<dbReference type="PIRSF" id="PIRSF001123">
    <property type="entry name" value="PepA_GA"/>
    <property type="match status" value="1"/>
</dbReference>
<feature type="binding site" evidence="8">
    <location>
        <position position="322"/>
    </location>
    <ligand>
        <name>Zn(2+)</name>
        <dbReference type="ChEBI" id="CHEBI:29105"/>
        <label>2</label>
    </ligand>
</feature>
<dbReference type="Proteomes" id="UP000557717">
    <property type="component" value="Unassembled WGS sequence"/>
</dbReference>
<feature type="binding site" evidence="8">
    <location>
        <position position="212"/>
    </location>
    <ligand>
        <name>Zn(2+)</name>
        <dbReference type="ChEBI" id="CHEBI:29105"/>
        <label>2</label>
    </ligand>
</feature>
<dbReference type="GO" id="GO:0008810">
    <property type="term" value="F:cellulase activity"/>
    <property type="evidence" value="ECO:0007669"/>
    <property type="project" value="UniProtKB-EC"/>
</dbReference>
<feature type="active site" description="Proton acceptor" evidence="7">
    <location>
        <position position="211"/>
    </location>
</feature>
<evidence type="ECO:0000256" key="2">
    <source>
        <dbReference type="ARBA" id="ARBA00022438"/>
    </source>
</evidence>
<dbReference type="Gene3D" id="2.40.30.40">
    <property type="entry name" value="Peptidase M42, domain 2"/>
    <property type="match status" value="1"/>
</dbReference>
<keyword evidence="2" id="KW-0031">Aminopeptidase</keyword>
<dbReference type="Gene3D" id="3.40.630.10">
    <property type="entry name" value="Zn peptidases"/>
    <property type="match status" value="1"/>
</dbReference>
<dbReference type="Pfam" id="PF05343">
    <property type="entry name" value="Peptidase_M42"/>
    <property type="match status" value="1"/>
</dbReference>
<evidence type="ECO:0000256" key="3">
    <source>
        <dbReference type="ARBA" id="ARBA00022670"/>
    </source>
</evidence>
<keyword evidence="5 9" id="KW-0378">Hydrolase</keyword>
<accession>A0A840V538</accession>
<dbReference type="EMBL" id="JACHFD010000025">
    <property type="protein sequence ID" value="MBB5353377.1"/>
    <property type="molecule type" value="Genomic_DNA"/>
</dbReference>
<evidence type="ECO:0000256" key="7">
    <source>
        <dbReference type="PIRSR" id="PIRSR001123-1"/>
    </source>
</evidence>
<dbReference type="SUPFAM" id="SSF53187">
    <property type="entry name" value="Zn-dependent exopeptidases"/>
    <property type="match status" value="1"/>
</dbReference>
<reference evidence="9 10" key="1">
    <citation type="submission" date="2020-08" db="EMBL/GenBank/DDBJ databases">
        <title>Genomic Encyclopedia of Type Strains, Phase IV (KMG-IV): sequencing the most valuable type-strain genomes for metagenomic binning, comparative biology and taxonomic classification.</title>
        <authorList>
            <person name="Goeker M."/>
        </authorList>
    </citation>
    <scope>NUCLEOTIDE SEQUENCE [LARGE SCALE GENOMIC DNA]</scope>
    <source>
        <strain evidence="9 10">YC6886</strain>
    </source>
</reference>
<sequence length="359" mass="38558">MRTTAEALLKELTEAHSVPGYEDEVRDVFVRELGDHGELSADGNGSVICDAGGEGPRVMVAGHMDEVGFMVQNITTTGFLQFVALGGWWTHSLLSQRVEVKTRSGRKIVGVVCSLPPHFLSEAQRNQVLGIEQMFIDVGAESRGQAMREFGISLGDPIAPVSAFTPMAREDWFMAKAFDNRVGMAGAIQCGQRTAGESRGNRLLLAGTVQEEVGLRGARSAAVLAKPDAVVVLEGPPADDTPGFPLSDCQGRLGGGVQIRYFDSSAIGNPRFAQLAEQVARDEGIPYQVTVRRKGGTDAGSFHLANEGIPCVVLGTPARYIHSHNAIIDVNDYLHMVVLATALVRRLDADAVGSLTRYW</sequence>
<name>A0A840V538_9BACT</name>
<evidence type="ECO:0000256" key="6">
    <source>
        <dbReference type="PIRNR" id="PIRNR001123"/>
    </source>
</evidence>
<dbReference type="SUPFAM" id="SSF101821">
    <property type="entry name" value="Aminopeptidase/glucanase lid domain"/>
    <property type="match status" value="1"/>
</dbReference>
<comment type="cofactor">
    <cofactor evidence="8">
        <name>a divalent metal cation</name>
        <dbReference type="ChEBI" id="CHEBI:60240"/>
    </cofactor>
    <text evidence="8">Binds 2 divalent metal cations per subunit.</text>
</comment>
<evidence type="ECO:0000256" key="4">
    <source>
        <dbReference type="ARBA" id="ARBA00022723"/>
    </source>
</evidence>
<comment type="caution">
    <text evidence="9">The sequence shown here is derived from an EMBL/GenBank/DDBJ whole genome shotgun (WGS) entry which is preliminary data.</text>
</comment>
<evidence type="ECO:0000313" key="9">
    <source>
        <dbReference type="EMBL" id="MBB5353377.1"/>
    </source>
</evidence>
<feature type="binding site" evidence="8">
    <location>
        <position position="63"/>
    </location>
    <ligand>
        <name>Zn(2+)</name>
        <dbReference type="ChEBI" id="CHEBI:29105"/>
        <label>1</label>
    </ligand>
</feature>
<dbReference type="InterPro" id="IPR051464">
    <property type="entry name" value="Peptidase_M42_aminopept"/>
</dbReference>
<protein>
    <submittedName>
        <fullName evidence="9">Endoglucanase</fullName>
        <ecNumber evidence="9">3.2.1.4</ecNumber>
    </submittedName>
</protein>
<dbReference type="PANTHER" id="PTHR32481:SF0">
    <property type="entry name" value="AMINOPEPTIDASE YPDE-RELATED"/>
    <property type="match status" value="1"/>
</dbReference>